<dbReference type="Proteomes" id="UP000799118">
    <property type="component" value="Unassembled WGS sequence"/>
</dbReference>
<dbReference type="OrthoDB" id="3261131at2759"/>
<evidence type="ECO:0000313" key="3">
    <source>
        <dbReference type="Proteomes" id="UP000799118"/>
    </source>
</evidence>
<keyword evidence="1" id="KW-0812">Transmembrane</keyword>
<evidence type="ECO:0008006" key="4">
    <source>
        <dbReference type="Google" id="ProtNLM"/>
    </source>
</evidence>
<dbReference type="AlphaFoldDB" id="A0A6A4HST3"/>
<protein>
    <recommendedName>
        <fullName evidence="4">Fungal-type protein kinase domain-containing protein</fullName>
    </recommendedName>
</protein>
<keyword evidence="1" id="KW-1133">Transmembrane helix</keyword>
<gene>
    <name evidence="2" type="ORF">BT96DRAFT_790364</name>
</gene>
<evidence type="ECO:0000313" key="2">
    <source>
        <dbReference type="EMBL" id="KAE9399795.1"/>
    </source>
</evidence>
<feature type="non-terminal residue" evidence="2">
    <location>
        <position position="220"/>
    </location>
</feature>
<organism evidence="2 3">
    <name type="scientific">Gymnopus androsaceus JB14</name>
    <dbReference type="NCBI Taxonomy" id="1447944"/>
    <lineage>
        <taxon>Eukaryota</taxon>
        <taxon>Fungi</taxon>
        <taxon>Dikarya</taxon>
        <taxon>Basidiomycota</taxon>
        <taxon>Agaricomycotina</taxon>
        <taxon>Agaricomycetes</taxon>
        <taxon>Agaricomycetidae</taxon>
        <taxon>Agaricales</taxon>
        <taxon>Marasmiineae</taxon>
        <taxon>Omphalotaceae</taxon>
        <taxon>Gymnopus</taxon>
    </lineage>
</organism>
<accession>A0A6A4HST3</accession>
<keyword evidence="1" id="KW-0472">Membrane</keyword>
<proteinExistence type="predicted"/>
<feature type="transmembrane region" description="Helical" evidence="1">
    <location>
        <begin position="50"/>
        <end position="72"/>
    </location>
</feature>
<name>A0A6A4HST3_9AGAR</name>
<dbReference type="EMBL" id="ML769464">
    <property type="protein sequence ID" value="KAE9399795.1"/>
    <property type="molecule type" value="Genomic_DNA"/>
</dbReference>
<evidence type="ECO:0000256" key="1">
    <source>
        <dbReference type="SAM" id="Phobius"/>
    </source>
</evidence>
<feature type="non-terminal residue" evidence="2">
    <location>
        <position position="1"/>
    </location>
</feature>
<keyword evidence="3" id="KW-1185">Reference proteome</keyword>
<reference evidence="2" key="1">
    <citation type="journal article" date="2019" name="Environ. Microbiol.">
        <title>Fungal ecological strategies reflected in gene transcription - a case study of two litter decomposers.</title>
        <authorList>
            <person name="Barbi F."/>
            <person name="Kohler A."/>
            <person name="Barry K."/>
            <person name="Baskaran P."/>
            <person name="Daum C."/>
            <person name="Fauchery L."/>
            <person name="Ihrmark K."/>
            <person name="Kuo A."/>
            <person name="LaButti K."/>
            <person name="Lipzen A."/>
            <person name="Morin E."/>
            <person name="Grigoriev I.V."/>
            <person name="Henrissat B."/>
            <person name="Lindahl B."/>
            <person name="Martin F."/>
        </authorList>
    </citation>
    <scope>NUCLEOTIDE SEQUENCE</scope>
    <source>
        <strain evidence="2">JB14</strain>
    </source>
</reference>
<sequence>DGDIRVGQFFVYIQELKKELNSTKSEPFFELIGYYLVAIKDGMNAASSDYLGFPCILFFFAGSMLIIAVGVWTDVPHVETLAAIPLYTHATNTTSLDSGARFICALRSALNDLDAFYRSKSWEEEKPQVCFPFVNSFMESNDQVIFHYDSQLQGKHIFYAHRLHAPSERLVIKFTQRYCEAAHRQAYEHGIAPRPLSVQFVHGWYVIVMTDVSDSYVSVH</sequence>